<evidence type="ECO:0000313" key="6">
    <source>
        <dbReference type="Proteomes" id="UP000563426"/>
    </source>
</evidence>
<gene>
    <name evidence="5" type="ORF">HMI49_27200</name>
</gene>
<dbReference type="Proteomes" id="UP000563426">
    <property type="component" value="Unassembled WGS sequence"/>
</dbReference>
<dbReference type="AlphaFoldDB" id="A0A7Y4KPC5"/>
<dbReference type="Pfam" id="PF14332">
    <property type="entry name" value="DUF4388"/>
    <property type="match status" value="1"/>
</dbReference>
<dbReference type="SUPFAM" id="SSF109604">
    <property type="entry name" value="HD-domain/PDEase-like"/>
    <property type="match status" value="1"/>
</dbReference>
<dbReference type="InterPro" id="IPR037522">
    <property type="entry name" value="HD_GYP_dom"/>
</dbReference>
<dbReference type="InterPro" id="IPR037257">
    <property type="entry name" value="T2SS_E_N_sf"/>
</dbReference>
<dbReference type="PANTHER" id="PTHR45228">
    <property type="entry name" value="CYCLIC DI-GMP PHOSPHODIESTERASE TM_0186-RELATED"/>
    <property type="match status" value="1"/>
</dbReference>
<name>A0A7Y4KPC5_9BACT</name>
<proteinExistence type="predicted"/>
<evidence type="ECO:0000259" key="3">
    <source>
        <dbReference type="PROSITE" id="PS50110"/>
    </source>
</evidence>
<evidence type="ECO:0000256" key="2">
    <source>
        <dbReference type="SAM" id="MobiDB-lite"/>
    </source>
</evidence>
<dbReference type="PROSITE" id="PS50110">
    <property type="entry name" value="RESPONSE_REGULATORY"/>
    <property type="match status" value="1"/>
</dbReference>
<reference evidence="5 6" key="1">
    <citation type="submission" date="2020-05" db="EMBL/GenBank/DDBJ databases">
        <authorList>
            <person name="Whitworth D."/>
        </authorList>
    </citation>
    <scope>NUCLEOTIDE SEQUENCE [LARGE SCALE GENOMIC DNA]</scope>
    <source>
        <strain evidence="5 6">AB043B</strain>
    </source>
</reference>
<dbReference type="Pfam" id="PF13487">
    <property type="entry name" value="HD_5"/>
    <property type="match status" value="1"/>
</dbReference>
<comment type="caution">
    <text evidence="5">The sequence shown here is derived from an EMBL/GenBank/DDBJ whole genome shotgun (WGS) entry which is preliminary data.</text>
</comment>
<feature type="domain" description="Response regulatory" evidence="3">
    <location>
        <begin position="432"/>
        <end position="547"/>
    </location>
</feature>
<dbReference type="RefSeq" id="WP_171437090.1">
    <property type="nucleotide sequence ID" value="NZ_JABFJV010000190.1"/>
</dbReference>
<feature type="region of interest" description="Disordered" evidence="2">
    <location>
        <begin position="156"/>
        <end position="192"/>
    </location>
</feature>
<organism evidence="5 6">
    <name type="scientific">Corallococcus exercitus</name>
    <dbReference type="NCBI Taxonomy" id="2316736"/>
    <lineage>
        <taxon>Bacteria</taxon>
        <taxon>Pseudomonadati</taxon>
        <taxon>Myxococcota</taxon>
        <taxon>Myxococcia</taxon>
        <taxon>Myxococcales</taxon>
        <taxon>Cystobacterineae</taxon>
        <taxon>Myxococcaceae</taxon>
        <taxon>Corallococcus</taxon>
    </lineage>
</organism>
<comment type="caution">
    <text evidence="1">Lacks conserved residue(s) required for the propagation of feature annotation.</text>
</comment>
<dbReference type="Gene3D" id="3.30.300.160">
    <property type="entry name" value="Type II secretion system, protein E, N-terminal domain"/>
    <property type="match status" value="1"/>
</dbReference>
<dbReference type="PROSITE" id="PS51832">
    <property type="entry name" value="HD_GYP"/>
    <property type="match status" value="1"/>
</dbReference>
<dbReference type="SUPFAM" id="SSF160246">
    <property type="entry name" value="EspE N-terminal domain-like"/>
    <property type="match status" value="1"/>
</dbReference>
<sequence>MAKRLGERLIEAGLVTPGAVEQGLEHQKITGHKLGDCLVELGLLQEAALLRLLANEFQTRFVTADKLAKARIDTKVLDKLPVRLAEAQNVLPLAIDPERKLLSVVAAEPQNKSLLDEIALVTGMSEVYAYIGLRSAISAAIRKHYYGDPTAFTTLLEGPSASNGPRRPDTPSNTHVGAEPGRGGSSAGRSATSLSMRLETDARMRLQRAGSGTNVARVSTQRREPGGPRGLISDTDYVETLSLMVGLLEQDRPRHRGHSAQLARQAGIVGQRMGMPHKELAALSIAAYLHDLGKPSERHYSLASNAANAEWKAQAKACCRAPTKLFETVHLPAQVNTILAQLYEAWDGSGTPQGAKGEEITLGARILAAVDSFLELTKNPGNAHGRVFTKQQALEHLKQNAGVLYDPVVADIVGQLQSGSLLVHRLASEGRQVLIAEPEEATRGELLEAVLKQELVAHALSTLDGALDGLARQDCDVLVVSLRLGQQEVMDLLEAVRATPESAGLPIAVVGEPDAQARERLLMAGATAVLSPGDKAEVARTVLSLFQDRVQHNGPGRVVRGSFDELPPKELLRTLGGGKKSGKLQLRHHTLEGSLHLERGRVVHAAFGGHAGEPALQALLKMKQADFVYDPDALLLDMPQLDQDLEALANALSPA</sequence>
<dbReference type="InterPro" id="IPR001789">
    <property type="entry name" value="Sig_transdc_resp-reg_receiver"/>
</dbReference>
<dbReference type="GO" id="GO:0000160">
    <property type="term" value="P:phosphorelay signal transduction system"/>
    <property type="evidence" value="ECO:0007669"/>
    <property type="project" value="InterPro"/>
</dbReference>
<feature type="region of interest" description="Disordered" evidence="2">
    <location>
        <begin position="208"/>
        <end position="233"/>
    </location>
</feature>
<dbReference type="Pfam" id="PF05157">
    <property type="entry name" value="MshEN"/>
    <property type="match status" value="1"/>
</dbReference>
<dbReference type="CDD" id="cd00077">
    <property type="entry name" value="HDc"/>
    <property type="match status" value="1"/>
</dbReference>
<dbReference type="InterPro" id="IPR007831">
    <property type="entry name" value="T2SS_GspE_N"/>
</dbReference>
<evidence type="ECO:0000259" key="4">
    <source>
        <dbReference type="PROSITE" id="PS51832"/>
    </source>
</evidence>
<feature type="compositionally biased region" description="Polar residues" evidence="2">
    <location>
        <begin position="210"/>
        <end position="219"/>
    </location>
</feature>
<dbReference type="EMBL" id="JABFJV010000190">
    <property type="protein sequence ID" value="NOK36900.1"/>
    <property type="molecule type" value="Genomic_DNA"/>
</dbReference>
<dbReference type="InterPro" id="IPR052020">
    <property type="entry name" value="Cyclic_di-GMP/3'3'-cGAMP_PDE"/>
</dbReference>
<keyword evidence="6" id="KW-1185">Reference proteome</keyword>
<feature type="domain" description="HD-GYP" evidence="4">
    <location>
        <begin position="233"/>
        <end position="429"/>
    </location>
</feature>
<accession>A0A7Y4KPC5</accession>
<dbReference type="Gene3D" id="1.10.3210.10">
    <property type="entry name" value="Hypothetical protein af1432"/>
    <property type="match status" value="1"/>
</dbReference>
<dbReference type="PANTHER" id="PTHR45228:SF4">
    <property type="entry name" value="LIPOPROTEIN"/>
    <property type="match status" value="1"/>
</dbReference>
<evidence type="ECO:0000256" key="1">
    <source>
        <dbReference type="PROSITE-ProRule" id="PRU00169"/>
    </source>
</evidence>
<evidence type="ECO:0000313" key="5">
    <source>
        <dbReference type="EMBL" id="NOK36900.1"/>
    </source>
</evidence>
<dbReference type="InterPro" id="IPR011006">
    <property type="entry name" value="CheY-like_superfamily"/>
</dbReference>
<dbReference type="InterPro" id="IPR003607">
    <property type="entry name" value="HD/PDEase_dom"/>
</dbReference>
<dbReference type="Gene3D" id="3.40.50.2300">
    <property type="match status" value="1"/>
</dbReference>
<dbReference type="InterPro" id="IPR025497">
    <property type="entry name" value="PatA-like_N"/>
</dbReference>
<dbReference type="SUPFAM" id="SSF52172">
    <property type="entry name" value="CheY-like"/>
    <property type="match status" value="1"/>
</dbReference>
<protein>
    <submittedName>
        <fullName evidence="5">DUF4388 domain-containing protein</fullName>
    </submittedName>
</protein>